<dbReference type="GeneID" id="136090175"/>
<protein>
    <submittedName>
        <fullName evidence="4">Threonine aspartase 1-like</fullName>
    </submittedName>
</protein>
<dbReference type="InterPro" id="IPR000246">
    <property type="entry name" value="Peptidase_T2"/>
</dbReference>
<dbReference type="SUPFAM" id="SSF56235">
    <property type="entry name" value="N-terminal nucleophile aminohydrolases (Ntn hydrolases)"/>
    <property type="match status" value="1"/>
</dbReference>
<proteinExistence type="inferred from homology"/>
<dbReference type="Gene3D" id="3.60.20.30">
    <property type="entry name" value="(Glycosyl)asparaginase"/>
    <property type="match status" value="1"/>
</dbReference>
<reference evidence="4" key="1">
    <citation type="submission" date="2025-08" db="UniProtKB">
        <authorList>
            <consortium name="RefSeq"/>
        </authorList>
    </citation>
    <scope>IDENTIFICATION</scope>
</reference>
<evidence type="ECO:0000256" key="1">
    <source>
        <dbReference type="ARBA" id="ARBA00010872"/>
    </source>
</evidence>
<evidence type="ECO:0000313" key="4">
    <source>
        <dbReference type="RefSeq" id="XP_065672409.1"/>
    </source>
</evidence>
<keyword evidence="3" id="KW-1185">Reference proteome</keyword>
<dbReference type="RefSeq" id="XP_065672409.1">
    <property type="nucleotide sequence ID" value="XM_065816337.1"/>
</dbReference>
<gene>
    <name evidence="4" type="primary">LOC136090175</name>
</gene>
<feature type="compositionally biased region" description="Basic and acidic residues" evidence="2">
    <location>
        <begin position="177"/>
        <end position="196"/>
    </location>
</feature>
<feature type="region of interest" description="Disordered" evidence="2">
    <location>
        <begin position="176"/>
        <end position="196"/>
    </location>
</feature>
<sequence length="371" mass="40708">MTQRNSCSGFVCLHIGAGYHSINKETLYINLCKNACMLGNKLLKEGSTCIDIVEKVCCFLEDSDLTNAGFGSNICQDGSIECEASIMESKSKRFSAVVCVKDLKNPIMLAKRLLCNQSDEHNLGLSPPMIWSGKGTKLKAVELGMKLIKNKSLRSMKAWEDFLSYQKNVQKLLGSKDTGDLHSEDSVTENRKDLHEKESERLDTVGVLCIDVYGEMASAVSSGGIAFKPPGRLGHTGQYGASCWAFQYSPCLKVASCTSGCGELLTQTNLAKSAADYSANNEILNFNSYLLNEFVHSQYISSSQLRLCGLLVAKFVNEDSDCFVDFHIAHTTDSFCVAFITGEMKKPQVVMSRLDNLKTKGPVSQGFLLKL</sequence>
<dbReference type="CDD" id="cd04514">
    <property type="entry name" value="Taspase1_like"/>
    <property type="match status" value="1"/>
</dbReference>
<dbReference type="PANTHER" id="PTHR10188">
    <property type="entry name" value="L-ASPARAGINASE"/>
    <property type="match status" value="1"/>
</dbReference>
<accession>A0ABM4DDD8</accession>
<dbReference type="InterPro" id="IPR037464">
    <property type="entry name" value="Taspase1"/>
</dbReference>
<comment type="similarity">
    <text evidence="1">Belongs to the Ntn-hydrolase family.</text>
</comment>
<dbReference type="Proteomes" id="UP001652625">
    <property type="component" value="Chromosome 13"/>
</dbReference>
<dbReference type="PANTHER" id="PTHR10188:SF8">
    <property type="entry name" value="THREONINE ASPARTASE 1"/>
    <property type="match status" value="1"/>
</dbReference>
<dbReference type="InterPro" id="IPR029055">
    <property type="entry name" value="Ntn_hydrolases_N"/>
</dbReference>
<evidence type="ECO:0000313" key="3">
    <source>
        <dbReference type="Proteomes" id="UP001652625"/>
    </source>
</evidence>
<dbReference type="Pfam" id="PF01112">
    <property type="entry name" value="Asparaginase_2"/>
    <property type="match status" value="1"/>
</dbReference>
<evidence type="ECO:0000256" key="2">
    <source>
        <dbReference type="SAM" id="MobiDB-lite"/>
    </source>
</evidence>
<organism evidence="3 4">
    <name type="scientific">Hydra vulgaris</name>
    <name type="common">Hydra</name>
    <name type="synonym">Hydra attenuata</name>
    <dbReference type="NCBI Taxonomy" id="6087"/>
    <lineage>
        <taxon>Eukaryota</taxon>
        <taxon>Metazoa</taxon>
        <taxon>Cnidaria</taxon>
        <taxon>Hydrozoa</taxon>
        <taxon>Hydroidolina</taxon>
        <taxon>Anthoathecata</taxon>
        <taxon>Aplanulata</taxon>
        <taxon>Hydridae</taxon>
        <taxon>Hydra</taxon>
    </lineage>
</organism>
<name>A0ABM4DDD8_HYDVU</name>